<name>A0A0F3PXR4_ANAPH</name>
<reference evidence="1 2" key="1">
    <citation type="submission" date="2015-01" db="EMBL/GenBank/DDBJ databases">
        <title>Genome Sequencing of Rickettsiales.</title>
        <authorList>
            <person name="Daugherty S.C."/>
            <person name="Su Q."/>
            <person name="Abolude K."/>
            <person name="Beier-Sexton M."/>
            <person name="Carlyon J.A."/>
            <person name="Carter R."/>
            <person name="Day N.P."/>
            <person name="Dumler S.J."/>
            <person name="Dyachenko V."/>
            <person name="Godinez A."/>
            <person name="Kurtti T.J."/>
            <person name="Lichay M."/>
            <person name="Mullins K.E."/>
            <person name="Ott S."/>
            <person name="Pappas-Brown V."/>
            <person name="Paris D.H."/>
            <person name="Patel P."/>
            <person name="Richards A.L."/>
            <person name="Sadzewicz L."/>
            <person name="Sears K."/>
            <person name="Seidman D."/>
            <person name="Sengamalay N."/>
            <person name="Stenos J."/>
            <person name="Tallon L.J."/>
            <person name="Vincent G."/>
            <person name="Fraser C.M."/>
            <person name="Munderloh U."/>
            <person name="Dunning-Hotopp J.C."/>
        </authorList>
    </citation>
    <scope>NUCLEOTIDE SEQUENCE [LARGE SCALE GENOMIC DNA]</scope>
    <source>
        <strain evidence="1 2">ApWI1</strain>
    </source>
</reference>
<comment type="caution">
    <text evidence="1">The sequence shown here is derived from an EMBL/GenBank/DDBJ whole genome shotgun (WGS) entry which is preliminary data.</text>
</comment>
<proteinExistence type="predicted"/>
<organism evidence="1 2">
    <name type="scientific">Anaplasma phagocytophilum str. ApWI1</name>
    <dbReference type="NCBI Taxonomy" id="1359155"/>
    <lineage>
        <taxon>Bacteria</taxon>
        <taxon>Pseudomonadati</taxon>
        <taxon>Pseudomonadota</taxon>
        <taxon>Alphaproteobacteria</taxon>
        <taxon>Rickettsiales</taxon>
        <taxon>Anaplasmataceae</taxon>
        <taxon>Anaplasma</taxon>
        <taxon>phagocytophilum group</taxon>
    </lineage>
</organism>
<accession>A0A0F3PXR4</accession>
<gene>
    <name evidence="1" type="ORF">APHWI1_0408</name>
</gene>
<dbReference type="EMBL" id="LAOF01000001">
    <property type="protein sequence ID" value="KJV85155.1"/>
    <property type="molecule type" value="Genomic_DNA"/>
</dbReference>
<dbReference type="PATRIC" id="fig|1359155.3.peg.415"/>
<sequence length="44" mass="5131">MHDRVMVEVSSDGVDKYGQIRVFLHILSFNWCSVGAKYFDKHKS</sequence>
<evidence type="ECO:0000313" key="2">
    <source>
        <dbReference type="Proteomes" id="UP000033622"/>
    </source>
</evidence>
<evidence type="ECO:0000313" key="1">
    <source>
        <dbReference type="EMBL" id="KJV85155.1"/>
    </source>
</evidence>
<dbReference type="Proteomes" id="UP000033622">
    <property type="component" value="Unassembled WGS sequence"/>
</dbReference>
<dbReference type="AlphaFoldDB" id="A0A0F3PXR4"/>
<protein>
    <submittedName>
        <fullName evidence="1">Uncharacterized protein</fullName>
    </submittedName>
</protein>